<proteinExistence type="predicted"/>
<sequence length="628" mass="65896">MDGLCFRCYEPGHRKRDCTNDELCVRCWVRGHPARECKRPRSPASEEELRNLALAKLARRRSPVRGEHAGGRRAPAREPARAAAAAHAPAPPPRRPAQPAAAPPPPPPPPPPLVAPMVTPIPLSLPPMGAWPPLFVQPEPVTAGAPVHVAPALCVVQRTVAMCDLERRLCFGMVASVGGRRPEVSPEQVEAALRWRGVPATVFSVHAHAPEDFLVVLESAEVRRQVAALPSVLVAGAPLAFRPWNRQAQAKQVALRSRVSLVLEGITPHAWDIEVVEDLLGKSCAVEDRAGDEVKGRSQAVQAYRLDVGAGRHSEEPWLDGDAGAARQGEGPQDGHGGAGGDAGRRRRRLCPWKRGVPDLRSGPAGVGQPLRSGTGGATPVVEGGSWGLPPLDRPGPFTVKLAAHSFVASERSQEFSVLLVGDRVEGADKQGAHATVGSSASTRSEGGGGAGHLAMTEDALDIPRVGQEEGPETATDQGKGAVVWQDALDSLPTATDPDAKLGAADPDADPLEASVAVPRAQVGPVLVSPFDHAAEEIRPDEVGPSVGAAEGAVGSFLVVEEDRAVPNLLHIDPIVEEVCSGQDPCVAVCHALGIWLKFHRRPMPGRGVACMGKKGGILPGVALGGRV</sequence>
<evidence type="ECO:0000256" key="1">
    <source>
        <dbReference type="PROSITE-ProRule" id="PRU00047"/>
    </source>
</evidence>
<feature type="region of interest" description="Disordered" evidence="2">
    <location>
        <begin position="312"/>
        <end position="374"/>
    </location>
</feature>
<evidence type="ECO:0000313" key="4">
    <source>
        <dbReference type="EMBL" id="KAK1650256.1"/>
    </source>
</evidence>
<evidence type="ECO:0000256" key="2">
    <source>
        <dbReference type="SAM" id="MobiDB-lite"/>
    </source>
</evidence>
<accession>A0AAD8SDK4</accession>
<feature type="compositionally biased region" description="Pro residues" evidence="2">
    <location>
        <begin position="89"/>
        <end position="111"/>
    </location>
</feature>
<keyword evidence="5" id="KW-1185">Reference proteome</keyword>
<dbReference type="InterPro" id="IPR001878">
    <property type="entry name" value="Znf_CCHC"/>
</dbReference>
<organism evidence="4 5">
    <name type="scientific">Lolium multiflorum</name>
    <name type="common">Italian ryegrass</name>
    <name type="synonym">Lolium perenne subsp. multiflorum</name>
    <dbReference type="NCBI Taxonomy" id="4521"/>
    <lineage>
        <taxon>Eukaryota</taxon>
        <taxon>Viridiplantae</taxon>
        <taxon>Streptophyta</taxon>
        <taxon>Embryophyta</taxon>
        <taxon>Tracheophyta</taxon>
        <taxon>Spermatophyta</taxon>
        <taxon>Magnoliopsida</taxon>
        <taxon>Liliopsida</taxon>
        <taxon>Poales</taxon>
        <taxon>Poaceae</taxon>
        <taxon>BOP clade</taxon>
        <taxon>Pooideae</taxon>
        <taxon>Poodae</taxon>
        <taxon>Poeae</taxon>
        <taxon>Poeae Chloroplast Group 2 (Poeae type)</taxon>
        <taxon>Loliodinae</taxon>
        <taxon>Loliinae</taxon>
        <taxon>Lolium</taxon>
    </lineage>
</organism>
<dbReference type="GO" id="GO:0008270">
    <property type="term" value="F:zinc ion binding"/>
    <property type="evidence" value="ECO:0007669"/>
    <property type="project" value="UniProtKB-KW"/>
</dbReference>
<dbReference type="InterPro" id="IPR036875">
    <property type="entry name" value="Znf_CCHC_sf"/>
</dbReference>
<gene>
    <name evidence="4" type="ORF">QYE76_068061</name>
</gene>
<dbReference type="PROSITE" id="PS50158">
    <property type="entry name" value="ZF_CCHC"/>
    <property type="match status" value="1"/>
</dbReference>
<dbReference type="PANTHER" id="PTHR33087:SF52">
    <property type="entry name" value="CCHC-TYPE DOMAIN-CONTAINING PROTEIN"/>
    <property type="match status" value="1"/>
</dbReference>
<feature type="compositionally biased region" description="Basic and acidic residues" evidence="2">
    <location>
        <begin position="64"/>
        <end position="80"/>
    </location>
</feature>
<feature type="region of interest" description="Disordered" evidence="2">
    <location>
        <begin position="429"/>
        <end position="453"/>
    </location>
</feature>
<feature type="compositionally biased region" description="Gly residues" evidence="2">
    <location>
        <begin position="332"/>
        <end position="342"/>
    </location>
</feature>
<reference evidence="4" key="1">
    <citation type="submission" date="2023-07" db="EMBL/GenBank/DDBJ databases">
        <title>A chromosome-level genome assembly of Lolium multiflorum.</title>
        <authorList>
            <person name="Chen Y."/>
            <person name="Copetti D."/>
            <person name="Kolliker R."/>
            <person name="Studer B."/>
        </authorList>
    </citation>
    <scope>NUCLEOTIDE SEQUENCE</scope>
    <source>
        <strain evidence="4">02402/16</strain>
        <tissue evidence="4">Leaf</tissue>
    </source>
</reference>
<dbReference type="SMART" id="SM00343">
    <property type="entry name" value="ZnF_C2HC"/>
    <property type="match status" value="2"/>
</dbReference>
<feature type="domain" description="CCHC-type" evidence="3">
    <location>
        <begin position="5"/>
        <end position="20"/>
    </location>
</feature>
<dbReference type="PANTHER" id="PTHR33087">
    <property type="entry name" value="OS07G0539200 PROTEIN"/>
    <property type="match status" value="1"/>
</dbReference>
<keyword evidence="1" id="KW-0862">Zinc</keyword>
<dbReference type="Proteomes" id="UP001231189">
    <property type="component" value="Unassembled WGS sequence"/>
</dbReference>
<protein>
    <recommendedName>
        <fullName evidence="3">CCHC-type domain-containing protein</fullName>
    </recommendedName>
</protein>
<comment type="caution">
    <text evidence="4">The sequence shown here is derived from an EMBL/GenBank/DDBJ whole genome shotgun (WGS) entry which is preliminary data.</text>
</comment>
<keyword evidence="1" id="KW-0479">Metal-binding</keyword>
<dbReference type="SUPFAM" id="SSF57756">
    <property type="entry name" value="Retrovirus zinc finger-like domains"/>
    <property type="match status" value="1"/>
</dbReference>
<dbReference type="AlphaFoldDB" id="A0AAD8SDK4"/>
<name>A0AAD8SDK4_LOLMU</name>
<dbReference type="InterPro" id="IPR053253">
    <property type="entry name" value="Sex_diff_modulator"/>
</dbReference>
<evidence type="ECO:0000313" key="5">
    <source>
        <dbReference type="Proteomes" id="UP001231189"/>
    </source>
</evidence>
<evidence type="ECO:0000259" key="3">
    <source>
        <dbReference type="PROSITE" id="PS50158"/>
    </source>
</evidence>
<dbReference type="GO" id="GO:0003676">
    <property type="term" value="F:nucleic acid binding"/>
    <property type="evidence" value="ECO:0007669"/>
    <property type="project" value="InterPro"/>
</dbReference>
<dbReference type="Gene3D" id="4.10.60.10">
    <property type="entry name" value="Zinc finger, CCHC-type"/>
    <property type="match status" value="1"/>
</dbReference>
<dbReference type="EMBL" id="JAUUTY010000004">
    <property type="protein sequence ID" value="KAK1650256.1"/>
    <property type="molecule type" value="Genomic_DNA"/>
</dbReference>
<keyword evidence="1" id="KW-0863">Zinc-finger</keyword>
<feature type="region of interest" description="Disordered" evidence="2">
    <location>
        <begin position="58"/>
        <end position="111"/>
    </location>
</feature>